<reference evidence="3 4" key="1">
    <citation type="submission" date="2021-04" db="EMBL/GenBank/DDBJ databases">
        <title>Chitinophaga sp. nov., isolated from the rhizosphere soil.</title>
        <authorList>
            <person name="He S."/>
        </authorList>
    </citation>
    <scope>NUCLEOTIDE SEQUENCE [LARGE SCALE GENOMIC DNA]</scope>
    <source>
        <strain evidence="3 4">2R12</strain>
    </source>
</reference>
<dbReference type="PANTHER" id="PTHR43280:SF34">
    <property type="entry name" value="ARAC-FAMILY TRANSCRIPTIONAL REGULATOR"/>
    <property type="match status" value="1"/>
</dbReference>
<dbReference type="PANTHER" id="PTHR43280">
    <property type="entry name" value="ARAC-FAMILY TRANSCRIPTIONAL REGULATOR"/>
    <property type="match status" value="1"/>
</dbReference>
<dbReference type="RefSeq" id="WP_211972656.1">
    <property type="nucleotide sequence ID" value="NZ_CBFHAM010000033.1"/>
</dbReference>
<accession>A0ABS5IX99</accession>
<proteinExistence type="predicted"/>
<evidence type="ECO:0000256" key="1">
    <source>
        <dbReference type="ARBA" id="ARBA00023125"/>
    </source>
</evidence>
<dbReference type="EMBL" id="JAGTXB010000003">
    <property type="protein sequence ID" value="MBS0027566.1"/>
    <property type="molecule type" value="Genomic_DNA"/>
</dbReference>
<organism evidence="3 4">
    <name type="scientific">Chitinophaga hostae</name>
    <dbReference type="NCBI Taxonomy" id="2831022"/>
    <lineage>
        <taxon>Bacteria</taxon>
        <taxon>Pseudomonadati</taxon>
        <taxon>Bacteroidota</taxon>
        <taxon>Chitinophagia</taxon>
        <taxon>Chitinophagales</taxon>
        <taxon>Chitinophagaceae</taxon>
        <taxon>Chitinophaga</taxon>
    </lineage>
</organism>
<dbReference type="Gene3D" id="1.10.10.60">
    <property type="entry name" value="Homeodomain-like"/>
    <property type="match status" value="1"/>
</dbReference>
<sequence>MAAPKKSKLPEKILKIETEDTNYTPFENIPEEYHGLLIPAAKYFYQHDYDFDMVCQCVRLEEFSLWMHEIFAMEDITLLPVTCKEIIALHFMAGGGGTKANIAGRGPYQLNGKEVNLFKLNTIFHEAPMKRGDAMFSFHINIVPGVLAKMALRYPELEQLANKKLMEGSGPLHDEPYKINLVCYNLINDICNCRYIGLLADKLLYRCCLDLFINFANQDRVAHLPKIHCTAEMRYTLKEAVAYIMDNPEEEFNLAKIAYMLDINAEELSRAFENLHHITMKDFHLQRKMIHAFHMTVATSMEPDEIARAICMNSSEAFIHLFESYFNSSFIAIRNAQ</sequence>
<evidence type="ECO:0000313" key="4">
    <source>
        <dbReference type="Proteomes" id="UP000676386"/>
    </source>
</evidence>
<dbReference type="PROSITE" id="PS01124">
    <property type="entry name" value="HTH_ARAC_FAMILY_2"/>
    <property type="match status" value="1"/>
</dbReference>
<gene>
    <name evidence="3" type="ORF">KE626_09630</name>
</gene>
<dbReference type="Proteomes" id="UP000676386">
    <property type="component" value="Unassembled WGS sequence"/>
</dbReference>
<comment type="caution">
    <text evidence="3">The sequence shown here is derived from an EMBL/GenBank/DDBJ whole genome shotgun (WGS) entry which is preliminary data.</text>
</comment>
<name>A0ABS5IX99_9BACT</name>
<evidence type="ECO:0000313" key="3">
    <source>
        <dbReference type="EMBL" id="MBS0027566.1"/>
    </source>
</evidence>
<keyword evidence="1" id="KW-0238">DNA-binding</keyword>
<dbReference type="InterPro" id="IPR018060">
    <property type="entry name" value="HTH_AraC"/>
</dbReference>
<feature type="domain" description="HTH araC/xylS-type" evidence="2">
    <location>
        <begin position="238"/>
        <end position="336"/>
    </location>
</feature>
<evidence type="ECO:0000259" key="2">
    <source>
        <dbReference type="PROSITE" id="PS01124"/>
    </source>
</evidence>
<protein>
    <submittedName>
        <fullName evidence="3">Helix-turn-helix transcriptional regulator</fullName>
    </submittedName>
</protein>
<keyword evidence="4" id="KW-1185">Reference proteome</keyword>